<name>A0AA97PLE8_PYRO3</name>
<dbReference type="SMR" id="A0AA97PLE8"/>
<gene>
    <name evidence="1" type="ORF">OOU_Y34scaffold00528g15</name>
</gene>
<dbReference type="AlphaFoldDB" id="A0AA97PLE8"/>
<dbReference type="EMBL" id="JH793541">
    <property type="protein sequence ID" value="ELQ38723.1"/>
    <property type="molecule type" value="Genomic_DNA"/>
</dbReference>
<organism evidence="1">
    <name type="scientific">Pyricularia oryzae (strain Y34)</name>
    <name type="common">Rice blast fungus</name>
    <name type="synonym">Magnaporthe oryzae</name>
    <dbReference type="NCBI Taxonomy" id="1143189"/>
    <lineage>
        <taxon>Eukaryota</taxon>
        <taxon>Fungi</taxon>
        <taxon>Dikarya</taxon>
        <taxon>Ascomycota</taxon>
        <taxon>Pezizomycotina</taxon>
        <taxon>Sordariomycetes</taxon>
        <taxon>Sordariomycetidae</taxon>
        <taxon>Magnaporthales</taxon>
        <taxon>Pyriculariaceae</taxon>
        <taxon>Pyricularia</taxon>
    </lineage>
</organism>
<accession>A0AA97PLE8</accession>
<dbReference type="Proteomes" id="UP000011086">
    <property type="component" value="Unassembled WGS sequence"/>
</dbReference>
<evidence type="ECO:0000313" key="1">
    <source>
        <dbReference type="EMBL" id="ELQ38723.1"/>
    </source>
</evidence>
<sequence length="53" mass="6163">MIPRGDHLINEKQRNKGLPDWNIEVITMIRKGLRVKQSITKFADGINRMQNST</sequence>
<protein>
    <submittedName>
        <fullName evidence="1">Uncharacterized protein</fullName>
    </submittedName>
</protein>
<reference evidence="1" key="1">
    <citation type="journal article" date="2012" name="PLoS Genet.">
        <title>Comparative analysis of the genomes of two field isolates of the rice blast fungus Magnaporthe oryzae.</title>
        <authorList>
            <person name="Xue M."/>
            <person name="Yang J."/>
            <person name="Li Z."/>
            <person name="Hu S."/>
            <person name="Yao N."/>
            <person name="Dean R.A."/>
            <person name="Zhao W."/>
            <person name="Shen M."/>
            <person name="Zhang H."/>
            <person name="Li C."/>
            <person name="Liu L."/>
            <person name="Cao L."/>
            <person name="Xu X."/>
            <person name="Xing Y."/>
            <person name="Hsiang T."/>
            <person name="Zhang Z."/>
            <person name="Xu J.R."/>
            <person name="Peng Y.L."/>
        </authorList>
    </citation>
    <scope>NUCLEOTIDE SEQUENCE</scope>
    <source>
        <strain evidence="1">Y34</strain>
    </source>
</reference>
<proteinExistence type="predicted"/>